<dbReference type="EMBL" id="NAJN01000068">
    <property type="protein sequence ID" value="TKA80147.1"/>
    <property type="molecule type" value="Genomic_DNA"/>
</dbReference>
<protein>
    <recommendedName>
        <fullName evidence="2">JmjC domain-containing protein</fullName>
    </recommendedName>
</protein>
<dbReference type="Pfam" id="PF13621">
    <property type="entry name" value="Cupin_8"/>
    <property type="match status" value="1"/>
</dbReference>
<dbReference type="PANTHER" id="PTHR12461">
    <property type="entry name" value="HYPOXIA-INDUCIBLE FACTOR 1 ALPHA INHIBITOR-RELATED"/>
    <property type="match status" value="1"/>
</dbReference>
<evidence type="ECO:0000256" key="1">
    <source>
        <dbReference type="SAM" id="MobiDB-lite"/>
    </source>
</evidence>
<dbReference type="PANTHER" id="PTHR12461:SF105">
    <property type="entry name" value="HYPOXIA-INDUCIBLE FACTOR 1-ALPHA INHIBITOR"/>
    <property type="match status" value="1"/>
</dbReference>
<gene>
    <name evidence="3" type="ORF">B0A49_00753</name>
</gene>
<dbReference type="Gene3D" id="2.60.120.650">
    <property type="entry name" value="Cupin"/>
    <property type="match status" value="1"/>
</dbReference>
<dbReference type="OrthoDB" id="263283at2759"/>
<feature type="domain" description="JmjC" evidence="2">
    <location>
        <begin position="141"/>
        <end position="325"/>
    </location>
</feature>
<accession>A0A4U0XU04</accession>
<keyword evidence="4" id="KW-1185">Reference proteome</keyword>
<evidence type="ECO:0000313" key="3">
    <source>
        <dbReference type="EMBL" id="TKA80147.1"/>
    </source>
</evidence>
<sequence>MLRSGRCSISYYKVACQLYSTISRFSHVEPLRNGSVDTFRQQAFAPAKPALLPRDHFRDLPALKKWFEPSPNMPTACQLNASYLSSYGETLLPLELTRENLSNGADSVSSFEQLHAPLNFFIEWTRQHQRSASASTPSTAPAGRLYLAQAQVSDLPSPLRADLPTPALVTLASKGDVYDTNVWIGLAPTYTPLHRDPNPNLFVQLAGRKTVRLFTPDIGADVFRSVQTRIGAAGGGGGSASMRGAEMMQGAERRVLEAEVWGSGEWEEGRAGAGLEAHLEAGDGLFIPKGWWHSIKGVGEGVTGSAAFRSIGGFGNGAHAPQYAGGLPSELPPGAKHVCFATHRLHNRMALDTKRKQVSKRATARVAELLTLGAHNAATRLRDCASTAAMSQPNSKNAEQSEAASNDEPRT</sequence>
<name>A0A4U0XU04_9PEZI</name>
<proteinExistence type="predicted"/>
<dbReference type="PROSITE" id="PS51184">
    <property type="entry name" value="JMJC"/>
    <property type="match status" value="1"/>
</dbReference>
<dbReference type="SUPFAM" id="SSF51197">
    <property type="entry name" value="Clavaminate synthase-like"/>
    <property type="match status" value="1"/>
</dbReference>
<evidence type="ECO:0000259" key="2">
    <source>
        <dbReference type="PROSITE" id="PS51184"/>
    </source>
</evidence>
<dbReference type="InterPro" id="IPR003347">
    <property type="entry name" value="JmjC_dom"/>
</dbReference>
<organism evidence="3 4">
    <name type="scientific">Cryomyces minteri</name>
    <dbReference type="NCBI Taxonomy" id="331657"/>
    <lineage>
        <taxon>Eukaryota</taxon>
        <taxon>Fungi</taxon>
        <taxon>Dikarya</taxon>
        <taxon>Ascomycota</taxon>
        <taxon>Pezizomycotina</taxon>
        <taxon>Dothideomycetes</taxon>
        <taxon>Dothideomycetes incertae sedis</taxon>
        <taxon>Cryomyces</taxon>
    </lineage>
</organism>
<dbReference type="Proteomes" id="UP000308768">
    <property type="component" value="Unassembled WGS sequence"/>
</dbReference>
<dbReference type="STRING" id="331657.A0A4U0XU04"/>
<reference evidence="3 4" key="1">
    <citation type="submission" date="2017-03" db="EMBL/GenBank/DDBJ databases">
        <title>Genomes of endolithic fungi from Antarctica.</title>
        <authorList>
            <person name="Coleine C."/>
            <person name="Masonjones S."/>
            <person name="Stajich J.E."/>
        </authorList>
    </citation>
    <scope>NUCLEOTIDE SEQUENCE [LARGE SCALE GENOMIC DNA]</scope>
    <source>
        <strain evidence="3 4">CCFEE 5187</strain>
    </source>
</reference>
<dbReference type="AlphaFoldDB" id="A0A4U0XU04"/>
<feature type="compositionally biased region" description="Polar residues" evidence="1">
    <location>
        <begin position="388"/>
        <end position="404"/>
    </location>
</feature>
<evidence type="ECO:0000313" key="4">
    <source>
        <dbReference type="Proteomes" id="UP000308768"/>
    </source>
</evidence>
<dbReference type="InterPro" id="IPR041667">
    <property type="entry name" value="Cupin_8"/>
</dbReference>
<comment type="caution">
    <text evidence="3">The sequence shown here is derived from an EMBL/GenBank/DDBJ whole genome shotgun (WGS) entry which is preliminary data.</text>
</comment>
<feature type="region of interest" description="Disordered" evidence="1">
    <location>
        <begin position="385"/>
        <end position="411"/>
    </location>
</feature>